<protein>
    <recommendedName>
        <fullName evidence="7">Pro-resilin-like</fullName>
    </recommendedName>
</protein>
<keyword evidence="2" id="KW-0732">Signal</keyword>
<feature type="region of interest" description="Disordered" evidence="4">
    <location>
        <begin position="148"/>
        <end position="219"/>
    </location>
</feature>
<dbReference type="InterPro" id="IPR000618">
    <property type="entry name" value="Insect_cuticle"/>
</dbReference>
<reference evidence="5" key="1">
    <citation type="submission" date="2022-03" db="EMBL/GenBank/DDBJ databases">
        <authorList>
            <person name="Martin H S."/>
        </authorList>
    </citation>
    <scope>NUCLEOTIDE SEQUENCE</scope>
</reference>
<evidence type="ECO:0000313" key="5">
    <source>
        <dbReference type="EMBL" id="CAH2061800.1"/>
    </source>
</evidence>
<keyword evidence="1 3" id="KW-0193">Cuticle</keyword>
<evidence type="ECO:0000256" key="1">
    <source>
        <dbReference type="ARBA" id="ARBA00022460"/>
    </source>
</evidence>
<evidence type="ECO:0008006" key="7">
    <source>
        <dbReference type="Google" id="ProtNLM"/>
    </source>
</evidence>
<dbReference type="Pfam" id="PF00379">
    <property type="entry name" value="Chitin_bind_4"/>
    <property type="match status" value="1"/>
</dbReference>
<dbReference type="InterPro" id="IPR031311">
    <property type="entry name" value="CHIT_BIND_RR_consensus"/>
</dbReference>
<dbReference type="PANTHER" id="PTHR12236">
    <property type="entry name" value="STRUCTURAL CONTITUENT OF CUTICLE"/>
    <property type="match status" value="1"/>
</dbReference>
<feature type="non-terminal residue" evidence="5">
    <location>
        <position position="219"/>
    </location>
</feature>
<dbReference type="PANTHER" id="PTHR12236:SF79">
    <property type="entry name" value="CUTICULAR PROTEIN 50CB-RELATED"/>
    <property type="match status" value="1"/>
</dbReference>
<accession>A0ABN8IM14</accession>
<dbReference type="PROSITE" id="PS00233">
    <property type="entry name" value="CHIT_BIND_RR_1"/>
    <property type="match status" value="1"/>
</dbReference>
<dbReference type="PRINTS" id="PR00947">
    <property type="entry name" value="CUTICLE"/>
</dbReference>
<name>A0ABN8IM14_9NEOP</name>
<sequence>MVALTASELPPSKSYLPPPAARSAGYPQGPQGGAPFNAGIPEVVAARSLDAHGQEAHGNSFARSIPHDHGTNTKVGRLGDHAQEYDELRRNAVEGASEEPANYNFGYMVNDYQEGTEFGHHEESLEGSAHGKYQVLLPDGRRQTVSYEADGRGFKPRVSYQDNEDLGRSGYDSNASNLRSAGGNHDNNFARSNHDNGITRGNHDNGFGRGNHRARSNGY</sequence>
<feature type="compositionally biased region" description="Basic residues" evidence="4">
    <location>
        <begin position="210"/>
        <end position="219"/>
    </location>
</feature>
<dbReference type="InterPro" id="IPR051217">
    <property type="entry name" value="Insect_Cuticle_Struc_Prot"/>
</dbReference>
<feature type="compositionally biased region" description="Low complexity" evidence="4">
    <location>
        <begin position="24"/>
        <end position="35"/>
    </location>
</feature>
<gene>
    <name evidence="5" type="ORF">IPOD504_LOCUS11464</name>
</gene>
<proteinExistence type="predicted"/>
<dbReference type="Proteomes" id="UP000837857">
    <property type="component" value="Chromosome 28"/>
</dbReference>
<feature type="region of interest" description="Disordered" evidence="4">
    <location>
        <begin position="1"/>
        <end position="39"/>
    </location>
</feature>
<evidence type="ECO:0000313" key="6">
    <source>
        <dbReference type="Proteomes" id="UP000837857"/>
    </source>
</evidence>
<organism evidence="5 6">
    <name type="scientific">Iphiclides podalirius</name>
    <name type="common">scarce swallowtail</name>
    <dbReference type="NCBI Taxonomy" id="110791"/>
    <lineage>
        <taxon>Eukaryota</taxon>
        <taxon>Metazoa</taxon>
        <taxon>Ecdysozoa</taxon>
        <taxon>Arthropoda</taxon>
        <taxon>Hexapoda</taxon>
        <taxon>Insecta</taxon>
        <taxon>Pterygota</taxon>
        <taxon>Neoptera</taxon>
        <taxon>Endopterygota</taxon>
        <taxon>Lepidoptera</taxon>
        <taxon>Glossata</taxon>
        <taxon>Ditrysia</taxon>
        <taxon>Papilionoidea</taxon>
        <taxon>Papilionidae</taxon>
        <taxon>Papilioninae</taxon>
        <taxon>Iphiclides</taxon>
    </lineage>
</organism>
<evidence type="ECO:0000256" key="4">
    <source>
        <dbReference type="SAM" id="MobiDB-lite"/>
    </source>
</evidence>
<keyword evidence="6" id="KW-1185">Reference proteome</keyword>
<evidence type="ECO:0000256" key="3">
    <source>
        <dbReference type="PROSITE-ProRule" id="PRU00497"/>
    </source>
</evidence>
<feature type="compositionally biased region" description="Polar residues" evidence="4">
    <location>
        <begin position="171"/>
        <end position="191"/>
    </location>
</feature>
<evidence type="ECO:0000256" key="2">
    <source>
        <dbReference type="ARBA" id="ARBA00022729"/>
    </source>
</evidence>
<dbReference type="EMBL" id="OW152840">
    <property type="protein sequence ID" value="CAH2061800.1"/>
    <property type="molecule type" value="Genomic_DNA"/>
</dbReference>
<dbReference type="PROSITE" id="PS51155">
    <property type="entry name" value="CHIT_BIND_RR_2"/>
    <property type="match status" value="1"/>
</dbReference>